<evidence type="ECO:0000256" key="3">
    <source>
        <dbReference type="SAM" id="MobiDB-lite"/>
    </source>
</evidence>
<evidence type="ECO:0000313" key="5">
    <source>
        <dbReference type="EMBL" id="PWA87892.1"/>
    </source>
</evidence>
<feature type="domain" description="CTLH" evidence="4">
    <location>
        <begin position="3"/>
        <end position="55"/>
    </location>
</feature>
<dbReference type="InterPro" id="IPR006595">
    <property type="entry name" value="CTLH_C"/>
</dbReference>
<keyword evidence="2" id="KW-0677">Repeat</keyword>
<evidence type="ECO:0000256" key="1">
    <source>
        <dbReference type="ARBA" id="ARBA00022574"/>
    </source>
</evidence>
<dbReference type="InterPro" id="IPR027728">
    <property type="entry name" value="Topless_fam"/>
</dbReference>
<dbReference type="EMBL" id="PKPP01000867">
    <property type="protein sequence ID" value="PWA87892.1"/>
    <property type="molecule type" value="Genomic_DNA"/>
</dbReference>
<dbReference type="STRING" id="35608.A0A2U1PQB6"/>
<evidence type="ECO:0000256" key="2">
    <source>
        <dbReference type="ARBA" id="ARBA00022737"/>
    </source>
</evidence>
<dbReference type="OrthoDB" id="1850764at2759"/>
<dbReference type="InterPro" id="IPR054080">
    <property type="entry name" value="TPR1-like_2nd"/>
</dbReference>
<evidence type="ECO:0000313" key="6">
    <source>
        <dbReference type="Proteomes" id="UP000245207"/>
    </source>
</evidence>
<accession>A0A2U1PQB6</accession>
<proteinExistence type="predicted"/>
<dbReference type="PROSITE" id="PS50897">
    <property type="entry name" value="CTLH"/>
    <property type="match status" value="1"/>
</dbReference>
<dbReference type="GO" id="GO:0006355">
    <property type="term" value="P:regulation of DNA-templated transcription"/>
    <property type="evidence" value="ECO:0007669"/>
    <property type="project" value="InterPro"/>
</dbReference>
<protein>
    <submittedName>
        <fullName evidence="5">Topless-related protein 1</fullName>
    </submittedName>
</protein>
<sequence>MCHFQELVMSGHWKEVEKYLAAFTKIDDNKYSMKIYFEIRKQKYLEALDKKNRAAAIEILMNELKVFASFNEDLYKEIALLLPLENFSLNWQHQLCQNPNPNPDIKTLFVDHTCEQSQPNGAHTPSPVTNPPLGAHGAFQSVPAPMPSPLAGPSGLAPAMVKSPRSPPTNNQTADSEHVLKRKRTLGISDENGDNPSPVDIKPKIEDITMENSKIWKSTEITEPAQCRSIRLPDDTSSAIRVSRLIYTNSGLGILALDVTAVHKFWKWTSNDPNLTAKATANVIPQLWQPTSGILMANVVTDANIEDAVPCIALSKNDSYVVSASGGTISLFNMMTLNVTCFSSYLLTPFSSLQ</sequence>
<dbReference type="PANTHER" id="PTHR44083">
    <property type="entry name" value="TOPLESS-RELATED PROTEIN 1-RELATED"/>
    <property type="match status" value="1"/>
</dbReference>
<gene>
    <name evidence="5" type="ORF">CTI12_AA125170</name>
</gene>
<evidence type="ECO:0000259" key="4">
    <source>
        <dbReference type="PROSITE" id="PS50897"/>
    </source>
</evidence>
<feature type="compositionally biased region" description="Polar residues" evidence="3">
    <location>
        <begin position="115"/>
        <end position="127"/>
    </location>
</feature>
<dbReference type="AlphaFoldDB" id="A0A2U1PQB6"/>
<organism evidence="5 6">
    <name type="scientific">Artemisia annua</name>
    <name type="common">Sweet wormwood</name>
    <dbReference type="NCBI Taxonomy" id="35608"/>
    <lineage>
        <taxon>Eukaryota</taxon>
        <taxon>Viridiplantae</taxon>
        <taxon>Streptophyta</taxon>
        <taxon>Embryophyta</taxon>
        <taxon>Tracheophyta</taxon>
        <taxon>Spermatophyta</taxon>
        <taxon>Magnoliopsida</taxon>
        <taxon>eudicotyledons</taxon>
        <taxon>Gunneridae</taxon>
        <taxon>Pentapetalae</taxon>
        <taxon>asterids</taxon>
        <taxon>campanulids</taxon>
        <taxon>Asterales</taxon>
        <taxon>Asteraceae</taxon>
        <taxon>Asteroideae</taxon>
        <taxon>Anthemideae</taxon>
        <taxon>Artemisiinae</taxon>
        <taxon>Artemisia</taxon>
    </lineage>
</organism>
<keyword evidence="1" id="KW-0853">WD repeat</keyword>
<feature type="region of interest" description="Disordered" evidence="3">
    <location>
        <begin position="115"/>
        <end position="202"/>
    </location>
</feature>
<comment type="caution">
    <text evidence="5">The sequence shown here is derived from an EMBL/GenBank/DDBJ whole genome shotgun (WGS) entry which is preliminary data.</text>
</comment>
<reference evidence="5 6" key="1">
    <citation type="journal article" date="2018" name="Mol. Plant">
        <title>The genome of Artemisia annua provides insight into the evolution of Asteraceae family and artemisinin biosynthesis.</title>
        <authorList>
            <person name="Shen Q."/>
            <person name="Zhang L."/>
            <person name="Liao Z."/>
            <person name="Wang S."/>
            <person name="Yan T."/>
            <person name="Shi P."/>
            <person name="Liu M."/>
            <person name="Fu X."/>
            <person name="Pan Q."/>
            <person name="Wang Y."/>
            <person name="Lv Z."/>
            <person name="Lu X."/>
            <person name="Zhang F."/>
            <person name="Jiang W."/>
            <person name="Ma Y."/>
            <person name="Chen M."/>
            <person name="Hao X."/>
            <person name="Li L."/>
            <person name="Tang Y."/>
            <person name="Lv G."/>
            <person name="Zhou Y."/>
            <person name="Sun X."/>
            <person name="Brodelius P.E."/>
            <person name="Rose J.K.C."/>
            <person name="Tang K."/>
        </authorList>
    </citation>
    <scope>NUCLEOTIDE SEQUENCE [LARGE SCALE GENOMIC DNA]</scope>
    <source>
        <strain evidence="6">cv. Huhao1</strain>
        <tissue evidence="5">Leaf</tissue>
    </source>
</reference>
<dbReference type="Proteomes" id="UP000245207">
    <property type="component" value="Unassembled WGS sequence"/>
</dbReference>
<keyword evidence="6" id="KW-1185">Reference proteome</keyword>
<dbReference type="Pfam" id="PF21889">
    <property type="entry name" value="TPR1-like_2nd"/>
    <property type="match status" value="1"/>
</dbReference>
<name>A0A2U1PQB6_ARTAN</name>
<dbReference type="PANTHER" id="PTHR44083:SF35">
    <property type="entry name" value="TOPLESS-RELATED PROTEIN 4-LIKE ISOFORM X1"/>
    <property type="match status" value="1"/>
</dbReference>
<dbReference type="SMART" id="SM00668">
    <property type="entry name" value="CTLH"/>
    <property type="match status" value="1"/>
</dbReference>